<evidence type="ECO:0000313" key="7">
    <source>
        <dbReference type="EMBL" id="MBC1171412.1"/>
    </source>
</evidence>
<organism evidence="8 9">
    <name type="scientific">Lutzomyia longipalpis</name>
    <name type="common">Sand fly</name>
    <dbReference type="NCBI Taxonomy" id="7200"/>
    <lineage>
        <taxon>Eukaryota</taxon>
        <taxon>Metazoa</taxon>
        <taxon>Ecdysozoa</taxon>
        <taxon>Arthropoda</taxon>
        <taxon>Hexapoda</taxon>
        <taxon>Insecta</taxon>
        <taxon>Pterygota</taxon>
        <taxon>Neoptera</taxon>
        <taxon>Endopterygota</taxon>
        <taxon>Diptera</taxon>
        <taxon>Nematocera</taxon>
        <taxon>Psychodoidea</taxon>
        <taxon>Psychodidae</taxon>
        <taxon>Lutzomyia</taxon>
        <taxon>Lutzomyia</taxon>
    </lineage>
</organism>
<protein>
    <submittedName>
        <fullName evidence="7">Putative e3 ubiquitin-protein ligase xiap</fullName>
    </submittedName>
</protein>
<reference evidence="8" key="3">
    <citation type="submission" date="2020-05" db="UniProtKB">
        <authorList>
            <consortium name="EnsemblMetazoa"/>
        </authorList>
    </citation>
    <scope>IDENTIFICATION</scope>
    <source>
        <strain evidence="8">Jacobina</strain>
    </source>
</reference>
<dbReference type="AlphaFoldDB" id="A0A1B0CUS9"/>
<dbReference type="SMART" id="SM00184">
    <property type="entry name" value="RING"/>
    <property type="match status" value="1"/>
</dbReference>
<dbReference type="Pfam" id="PF00653">
    <property type="entry name" value="BIR"/>
    <property type="match status" value="1"/>
</dbReference>
<dbReference type="VEuPathDB" id="VectorBase:LLONM1_004492"/>
<dbReference type="PROSITE" id="PS50089">
    <property type="entry name" value="ZF_RING_2"/>
    <property type="match status" value="1"/>
</dbReference>
<dbReference type="GO" id="GO:0008270">
    <property type="term" value="F:zinc ion binding"/>
    <property type="evidence" value="ECO:0007669"/>
    <property type="project" value="UniProtKB-KW"/>
</dbReference>
<dbReference type="Proteomes" id="UP000092461">
    <property type="component" value="Unassembled WGS sequence"/>
</dbReference>
<dbReference type="FunFam" id="1.10.1170.10:FF:000002">
    <property type="entry name" value="Baculoviral IAP repeat containing 7"/>
    <property type="match status" value="1"/>
</dbReference>
<dbReference type="Gene3D" id="1.10.1170.10">
    <property type="entry name" value="Inhibitor Of Apoptosis Protein (2mihbC-IAP-1), Chain A"/>
    <property type="match status" value="1"/>
</dbReference>
<dbReference type="GO" id="GO:0005634">
    <property type="term" value="C:nucleus"/>
    <property type="evidence" value="ECO:0007669"/>
    <property type="project" value="TreeGrafter"/>
</dbReference>
<dbReference type="GO" id="GO:0051726">
    <property type="term" value="P:regulation of cell cycle"/>
    <property type="evidence" value="ECO:0007669"/>
    <property type="project" value="TreeGrafter"/>
</dbReference>
<sequence>MENGENYTEEYKRLLTFEFCPLALTVPQKCNLAAHALIYRASTSSTTPIVCVKCRDSFAFESYETALAHECGATSSNNWDEQNSPIPSPCTDAGENLAMEAYRLATFKKYPGINSLEQMRSLASCGFYFDKKPDHIKCYSCGFGLTFITFEPINAVKAHNTFSVLCEPRESDQNHTMTNFLNSKEGKHLLDAGYAMNSIKNILKKRLTNNQPLVVEEIAHDLEMMRTKSKDDELLINSLDNLNVNESGERDADDGGLVMDLLNQAQIENENMKESKLCKICLTDDVAMAFIPCGHYMSCEKCAVTLQTCPICRMNIDKSLKIFQ</sequence>
<accession>A0A1B0CUS9</accession>
<keyword evidence="3 5" id="KW-0863">Zinc-finger</keyword>
<dbReference type="SUPFAM" id="SSF57924">
    <property type="entry name" value="Inhibitor of apoptosis (IAP) repeat"/>
    <property type="match status" value="1"/>
</dbReference>
<dbReference type="GeneID" id="129797660"/>
<dbReference type="PANTHER" id="PTHR10044:SF139">
    <property type="entry name" value="DEATH-ASSOCIATED INHIBITOR OF APOPTOSIS 2"/>
    <property type="match status" value="1"/>
</dbReference>
<keyword evidence="9" id="KW-1185">Reference proteome</keyword>
<evidence type="ECO:0000256" key="1">
    <source>
        <dbReference type="ARBA" id="ARBA00006672"/>
    </source>
</evidence>
<dbReference type="InterPro" id="IPR001370">
    <property type="entry name" value="BIR_rpt"/>
</dbReference>
<dbReference type="VEuPathDB" id="VectorBase:LLOJ008714"/>
<evidence type="ECO:0000313" key="8">
    <source>
        <dbReference type="EnsemblMetazoa" id="LLOJ008714-PA"/>
    </source>
</evidence>
<dbReference type="GO" id="GO:0043066">
    <property type="term" value="P:negative regulation of apoptotic process"/>
    <property type="evidence" value="ECO:0007669"/>
    <property type="project" value="TreeGrafter"/>
</dbReference>
<dbReference type="SMART" id="SM00238">
    <property type="entry name" value="BIR"/>
    <property type="match status" value="1"/>
</dbReference>
<keyword evidence="4" id="KW-0862">Zinc</keyword>
<evidence type="ECO:0000256" key="2">
    <source>
        <dbReference type="ARBA" id="ARBA00022723"/>
    </source>
</evidence>
<dbReference type="EnsemblMetazoa" id="LLOJ008714-RA">
    <property type="protein sequence ID" value="LLOJ008714-PA"/>
    <property type="gene ID" value="LLOJ008714"/>
</dbReference>
<evidence type="ECO:0000313" key="9">
    <source>
        <dbReference type="Proteomes" id="UP000092461"/>
    </source>
</evidence>
<reference evidence="9" key="1">
    <citation type="submission" date="2012-05" db="EMBL/GenBank/DDBJ databases">
        <title>Whole Genome Assembly of Lutzomyia longipalpis.</title>
        <authorList>
            <person name="Richards S."/>
            <person name="Qu C."/>
            <person name="Dillon R."/>
            <person name="Worley K."/>
            <person name="Scherer S."/>
            <person name="Batterton M."/>
            <person name="Taylor A."/>
            <person name="Hawes A."/>
            <person name="Hernandez B."/>
            <person name="Kovar C."/>
            <person name="Mandapat C."/>
            <person name="Pham C."/>
            <person name="Qu C."/>
            <person name="Jing C."/>
            <person name="Bess C."/>
            <person name="Bandaranaike D."/>
            <person name="Ngo D."/>
            <person name="Ongeri F."/>
            <person name="Arias F."/>
            <person name="Lara F."/>
            <person name="Weissenberger G."/>
            <person name="Kamau G."/>
            <person name="Han H."/>
            <person name="Shen H."/>
            <person name="Dinh H."/>
            <person name="Khalil I."/>
            <person name="Jones J."/>
            <person name="Shafer J."/>
            <person name="Jayaseelan J."/>
            <person name="Quiroz J."/>
            <person name="Blankenburg K."/>
            <person name="Nguyen L."/>
            <person name="Jackson L."/>
            <person name="Francisco L."/>
            <person name="Tang L.-Y."/>
            <person name="Pu L.-L."/>
            <person name="Perales L."/>
            <person name="Lorensuhewa L."/>
            <person name="Munidasa M."/>
            <person name="Coyle M."/>
            <person name="Taylor M."/>
            <person name="Puazo M."/>
            <person name="Firestine M."/>
            <person name="Scheel M."/>
            <person name="Javaid M."/>
            <person name="Wang M."/>
            <person name="Li M."/>
            <person name="Tabassum N."/>
            <person name="Saada N."/>
            <person name="Osuji N."/>
            <person name="Aqrawi P."/>
            <person name="Fu Q."/>
            <person name="Thornton R."/>
            <person name="Raj R."/>
            <person name="Goodspeed R."/>
            <person name="Mata R."/>
            <person name="Najjar R."/>
            <person name="Gubbala S."/>
            <person name="Lee S."/>
            <person name="Denson S."/>
            <person name="Patil S."/>
            <person name="Macmil S."/>
            <person name="Qi S."/>
            <person name="Matskevitch T."/>
            <person name="Palculict T."/>
            <person name="Mathew T."/>
            <person name="Vee V."/>
            <person name="Velamala V."/>
            <person name="Korchina V."/>
            <person name="Cai W."/>
            <person name="Liu W."/>
            <person name="Dai W."/>
            <person name="Zou X."/>
            <person name="Zhu Y."/>
            <person name="Zhang Y."/>
            <person name="Wu Y.-Q."/>
            <person name="Xin Y."/>
            <person name="Nazarath L."/>
            <person name="Kovar C."/>
            <person name="Han Y."/>
            <person name="Muzny D."/>
            <person name="Gibbs R."/>
        </authorList>
    </citation>
    <scope>NUCLEOTIDE SEQUENCE [LARGE SCALE GENOMIC DNA]</scope>
    <source>
        <strain evidence="9">Jacobina</strain>
    </source>
</reference>
<dbReference type="InterPro" id="IPR050784">
    <property type="entry name" value="IAP"/>
</dbReference>
<dbReference type="EMBL" id="GITU01002709">
    <property type="protein sequence ID" value="MBC1171412.1"/>
    <property type="molecule type" value="Transcribed_RNA"/>
</dbReference>
<dbReference type="Gene3D" id="3.30.40.10">
    <property type="entry name" value="Zinc/RING finger domain, C3HC4 (zinc finger)"/>
    <property type="match status" value="1"/>
</dbReference>
<dbReference type="PROSITE" id="PS50143">
    <property type="entry name" value="BIR_REPEAT_2"/>
    <property type="match status" value="1"/>
</dbReference>
<feature type="domain" description="RING-type" evidence="6">
    <location>
        <begin position="278"/>
        <end position="313"/>
    </location>
</feature>
<dbReference type="RefSeq" id="XP_055696417.1">
    <property type="nucleotide sequence ID" value="XM_055840442.1"/>
</dbReference>
<dbReference type="InterPro" id="IPR013083">
    <property type="entry name" value="Znf_RING/FYVE/PHD"/>
</dbReference>
<dbReference type="InterPro" id="IPR001841">
    <property type="entry name" value="Znf_RING"/>
</dbReference>
<dbReference type="GO" id="GO:0043027">
    <property type="term" value="F:cysteine-type endopeptidase inhibitor activity involved in apoptotic process"/>
    <property type="evidence" value="ECO:0007669"/>
    <property type="project" value="TreeGrafter"/>
</dbReference>
<dbReference type="Pfam" id="PF13920">
    <property type="entry name" value="zf-C3HC4_3"/>
    <property type="match status" value="1"/>
</dbReference>
<evidence type="ECO:0000259" key="6">
    <source>
        <dbReference type="PROSITE" id="PS50089"/>
    </source>
</evidence>
<dbReference type="GO" id="GO:0061630">
    <property type="term" value="F:ubiquitin protein ligase activity"/>
    <property type="evidence" value="ECO:0007669"/>
    <property type="project" value="TreeGrafter"/>
</dbReference>
<name>A0A1B0CUS9_LUTLO</name>
<evidence type="ECO:0000256" key="3">
    <source>
        <dbReference type="ARBA" id="ARBA00022771"/>
    </source>
</evidence>
<dbReference type="EMBL" id="AJWK01029637">
    <property type="status" value="NOT_ANNOTATED_CDS"/>
    <property type="molecule type" value="Genomic_DNA"/>
</dbReference>
<dbReference type="GO" id="GO:0005737">
    <property type="term" value="C:cytoplasm"/>
    <property type="evidence" value="ECO:0007669"/>
    <property type="project" value="TreeGrafter"/>
</dbReference>
<dbReference type="OrthoDB" id="774873at2759"/>
<evidence type="ECO:0000256" key="4">
    <source>
        <dbReference type="ARBA" id="ARBA00022833"/>
    </source>
</evidence>
<dbReference type="KEGG" id="lll:129797660"/>
<dbReference type="PANTHER" id="PTHR10044">
    <property type="entry name" value="INHIBITOR OF APOPTOSIS"/>
    <property type="match status" value="1"/>
</dbReference>
<keyword evidence="2" id="KW-0479">Metal-binding</keyword>
<proteinExistence type="inferred from homology"/>
<dbReference type="GO" id="GO:0031398">
    <property type="term" value="P:positive regulation of protein ubiquitination"/>
    <property type="evidence" value="ECO:0007669"/>
    <property type="project" value="TreeGrafter"/>
</dbReference>
<reference evidence="7" key="2">
    <citation type="journal article" date="2020" name="BMC">
        <title>Leishmania infection induces a limited differential gene expression in the sand fly midgut.</title>
        <authorList>
            <person name="Coutinho-Abreu I.V."/>
            <person name="Serafim T.D."/>
            <person name="Meneses C."/>
            <person name="Kamhawi S."/>
            <person name="Oliveira F."/>
            <person name="Valenzuela J.G."/>
        </authorList>
    </citation>
    <scope>NUCLEOTIDE SEQUENCE</scope>
    <source>
        <strain evidence="7">Jacobina</strain>
        <tissue evidence="7">Midgut</tissue>
    </source>
</reference>
<comment type="similarity">
    <text evidence="1">Belongs to the IAP family.</text>
</comment>
<evidence type="ECO:0000256" key="5">
    <source>
        <dbReference type="PROSITE-ProRule" id="PRU00175"/>
    </source>
</evidence>